<dbReference type="Gene3D" id="2.40.30.170">
    <property type="match status" value="1"/>
</dbReference>
<comment type="subcellular location">
    <subcellularLocation>
        <location evidence="1">Cell envelope</location>
    </subcellularLocation>
</comment>
<accession>A0A3N1MEI4</accession>
<dbReference type="RefSeq" id="WP_123688443.1">
    <property type="nucleotide sequence ID" value="NZ_AP019700.1"/>
</dbReference>
<dbReference type="Proteomes" id="UP000278222">
    <property type="component" value="Unassembled WGS sequence"/>
</dbReference>
<evidence type="ECO:0000256" key="2">
    <source>
        <dbReference type="ARBA" id="ARBA00023054"/>
    </source>
</evidence>
<organism evidence="5 6">
    <name type="scientific">Stella humosa</name>
    <dbReference type="NCBI Taxonomy" id="94"/>
    <lineage>
        <taxon>Bacteria</taxon>
        <taxon>Pseudomonadati</taxon>
        <taxon>Pseudomonadota</taxon>
        <taxon>Alphaproteobacteria</taxon>
        <taxon>Rhodospirillales</taxon>
        <taxon>Stellaceae</taxon>
        <taxon>Stella</taxon>
    </lineage>
</organism>
<gene>
    <name evidence="5" type="ORF">EDC65_0895</name>
</gene>
<dbReference type="SUPFAM" id="SSF111369">
    <property type="entry name" value="HlyD-like secretion proteins"/>
    <property type="match status" value="2"/>
</dbReference>
<keyword evidence="2 3" id="KW-0175">Coiled coil</keyword>
<dbReference type="AlphaFoldDB" id="A0A3N1MEI4"/>
<dbReference type="GO" id="GO:0030313">
    <property type="term" value="C:cell envelope"/>
    <property type="evidence" value="ECO:0007669"/>
    <property type="project" value="UniProtKB-SubCell"/>
</dbReference>
<dbReference type="InterPro" id="IPR050465">
    <property type="entry name" value="UPF0194_transport"/>
</dbReference>
<dbReference type="PANTHER" id="PTHR32347:SF23">
    <property type="entry name" value="BLL5650 PROTEIN"/>
    <property type="match status" value="1"/>
</dbReference>
<keyword evidence="6" id="KW-1185">Reference proteome</keyword>
<evidence type="ECO:0000256" key="3">
    <source>
        <dbReference type="SAM" id="Coils"/>
    </source>
</evidence>
<protein>
    <submittedName>
        <fullName evidence="5">HlyD family secretion protein</fullName>
    </submittedName>
</protein>
<evidence type="ECO:0000313" key="5">
    <source>
        <dbReference type="EMBL" id="ROQ01709.1"/>
    </source>
</evidence>
<dbReference type="InterPro" id="IPR059052">
    <property type="entry name" value="HH_YbhG-like"/>
</dbReference>
<name>A0A3N1MEI4_9PROT</name>
<dbReference type="PANTHER" id="PTHR32347">
    <property type="entry name" value="EFFLUX SYSTEM COMPONENT YKNX-RELATED"/>
    <property type="match status" value="1"/>
</dbReference>
<evidence type="ECO:0000259" key="4">
    <source>
        <dbReference type="Pfam" id="PF25881"/>
    </source>
</evidence>
<sequence length="316" mass="33856">MMEWMQAAVAALLGLFSPAPDQPARFYGYAEGEYVRLAPREGGTLRELRIRRGETAAAGQAVAVLEDGSERAALADARGRLAQAEAQLANLRKGRRTPEIEALEAQRTQAAAAMRLSEAQYRRQRQLPAGQVVSVDRIDQARAAFERDRARVAELAADLDLARMSARDDEIDAAGAAVEIARAGIEQAEWKLGQRTLSAPVAALAADTLFEPGEFVPAGGAVVSLLPPGNVKLRFYVPEAALSGMAIGMELAVGCDRCPAGLRARVSFVSPQAEFTPPVIYSRESRAKLVYLVEARPLAGASLNPGQPVELSRPSR</sequence>
<dbReference type="OrthoDB" id="9778236at2"/>
<dbReference type="Pfam" id="PF25881">
    <property type="entry name" value="HH_YBHG"/>
    <property type="match status" value="1"/>
</dbReference>
<evidence type="ECO:0000313" key="6">
    <source>
        <dbReference type="Proteomes" id="UP000278222"/>
    </source>
</evidence>
<comment type="caution">
    <text evidence="5">The sequence shown here is derived from an EMBL/GenBank/DDBJ whole genome shotgun (WGS) entry which is preliminary data.</text>
</comment>
<evidence type="ECO:0000256" key="1">
    <source>
        <dbReference type="ARBA" id="ARBA00004196"/>
    </source>
</evidence>
<feature type="domain" description="YbhG-like alpha-helical hairpin" evidence="4">
    <location>
        <begin position="71"/>
        <end position="192"/>
    </location>
</feature>
<dbReference type="Gene3D" id="1.10.287.470">
    <property type="entry name" value="Helix hairpin bin"/>
    <property type="match status" value="2"/>
</dbReference>
<dbReference type="Gene3D" id="2.40.50.100">
    <property type="match status" value="2"/>
</dbReference>
<proteinExistence type="predicted"/>
<dbReference type="EMBL" id="RJKX01000011">
    <property type="protein sequence ID" value="ROQ01709.1"/>
    <property type="molecule type" value="Genomic_DNA"/>
</dbReference>
<reference evidence="5 6" key="1">
    <citation type="submission" date="2018-11" db="EMBL/GenBank/DDBJ databases">
        <title>Genomic Encyclopedia of Type Strains, Phase IV (KMG-IV): sequencing the most valuable type-strain genomes for metagenomic binning, comparative biology and taxonomic classification.</title>
        <authorList>
            <person name="Goeker M."/>
        </authorList>
    </citation>
    <scope>NUCLEOTIDE SEQUENCE [LARGE SCALE GENOMIC DNA]</scope>
    <source>
        <strain evidence="5 6">DSM 5900</strain>
    </source>
</reference>
<feature type="coiled-coil region" evidence="3">
    <location>
        <begin position="74"/>
        <end position="120"/>
    </location>
</feature>